<proteinExistence type="predicted"/>
<protein>
    <recommendedName>
        <fullName evidence="3">Lipoprotein</fullName>
    </recommendedName>
</protein>
<dbReference type="Gene3D" id="1.25.40.10">
    <property type="entry name" value="Tetratricopeptide repeat domain"/>
    <property type="match status" value="1"/>
</dbReference>
<evidence type="ECO:0000313" key="2">
    <source>
        <dbReference type="Proteomes" id="UP000487929"/>
    </source>
</evidence>
<dbReference type="SUPFAM" id="SSF81901">
    <property type="entry name" value="HCP-like"/>
    <property type="match status" value="1"/>
</dbReference>
<evidence type="ECO:0008006" key="3">
    <source>
        <dbReference type="Google" id="ProtNLM"/>
    </source>
</evidence>
<sequence>MRASSLLSVITLLGLMLGGCTSLPDRETVASTSNEWLTRSGEAISAQGQRLAGLFGRDDAEQAALARERREERQALFDQPYIDPLTRYLEKHGEDPRYAEVLTDISQERDRRCAAVADEYAERPVSRETLARFRRGYLYSCPAEVNAFYSRVRQQEARRAAAAPAPDAVEMPAEPLAERDERVEEAVDRRQANDCYLLFTIRNLGKAREACRVPAEQDDPRAQRHMGSMAELAGEREEALRWYRRAVSNGDDQARERLEALTASPGDAGIEGTR</sequence>
<dbReference type="EMBL" id="WUTT01000001">
    <property type="protein sequence ID" value="NAW35089.1"/>
    <property type="molecule type" value="Genomic_DNA"/>
</dbReference>
<keyword evidence="2" id="KW-1185">Reference proteome</keyword>
<comment type="caution">
    <text evidence="1">The sequence shown here is derived from an EMBL/GenBank/DDBJ whole genome shotgun (WGS) entry which is preliminary data.</text>
</comment>
<gene>
    <name evidence="1" type="ORF">GRB96_11750</name>
</gene>
<organism evidence="1 2">
    <name type="scientific">Halomonas alimentaria</name>
    <dbReference type="NCBI Taxonomy" id="147248"/>
    <lineage>
        <taxon>Bacteria</taxon>
        <taxon>Pseudomonadati</taxon>
        <taxon>Pseudomonadota</taxon>
        <taxon>Gammaproteobacteria</taxon>
        <taxon>Oceanospirillales</taxon>
        <taxon>Halomonadaceae</taxon>
        <taxon>Halomonas</taxon>
    </lineage>
</organism>
<evidence type="ECO:0000313" key="1">
    <source>
        <dbReference type="EMBL" id="NAW35089.1"/>
    </source>
</evidence>
<dbReference type="RefSeq" id="WP_161432316.1">
    <property type="nucleotide sequence ID" value="NZ_WUTT01000001.1"/>
</dbReference>
<dbReference type="Proteomes" id="UP000487929">
    <property type="component" value="Unassembled WGS sequence"/>
</dbReference>
<dbReference type="PROSITE" id="PS51257">
    <property type="entry name" value="PROKAR_LIPOPROTEIN"/>
    <property type="match status" value="1"/>
</dbReference>
<dbReference type="OrthoDB" id="9204495at2"/>
<dbReference type="InterPro" id="IPR011990">
    <property type="entry name" value="TPR-like_helical_dom_sf"/>
</dbReference>
<reference evidence="1 2" key="1">
    <citation type="submission" date="2019-12" db="EMBL/GenBank/DDBJ databases">
        <title>Draft genome sequencing of Halomonas alimentaria DSM 15356.</title>
        <authorList>
            <person name="Pandiyan K."/>
            <person name="Kushwaha P."/>
            <person name="Gowdham M."/>
            <person name="Chakdar H."/>
            <person name="Singh A."/>
            <person name="Kumar M."/>
            <person name="Saxena A.K."/>
        </authorList>
    </citation>
    <scope>NUCLEOTIDE SEQUENCE [LARGE SCALE GENOMIC DNA]</scope>
    <source>
        <strain evidence="1 2">DSM 15356</strain>
    </source>
</reference>
<dbReference type="AlphaFoldDB" id="A0A7X5AQ51"/>
<name>A0A7X5AQ51_9GAMM</name>
<accession>A0A7X5AQ51</accession>